<name>W4S4J0_9XANT</name>
<accession>W4S4J0</accession>
<evidence type="ECO:0000313" key="2">
    <source>
        <dbReference type="Proteomes" id="UP000019143"/>
    </source>
</evidence>
<dbReference type="EMBL" id="BAVB01000293">
    <property type="protein sequence ID" value="GAE51302.1"/>
    <property type="molecule type" value="Genomic_DNA"/>
</dbReference>
<proteinExistence type="predicted"/>
<comment type="caution">
    <text evidence="1">The sequence shown here is derived from an EMBL/GenBank/DDBJ whole genome shotgun (WGS) entry which is preliminary data.</text>
</comment>
<dbReference type="Gene3D" id="3.40.190.10">
    <property type="entry name" value="Periplasmic binding protein-like II"/>
    <property type="match status" value="1"/>
</dbReference>
<dbReference type="AlphaFoldDB" id="W4S4J0"/>
<gene>
    <name evidence="1" type="ORF">XPU_2834</name>
</gene>
<protein>
    <submittedName>
        <fullName evidence="1">Uncharacterized protein</fullName>
    </submittedName>
</protein>
<dbReference type="Proteomes" id="UP000019143">
    <property type="component" value="Unassembled WGS sequence"/>
</dbReference>
<evidence type="ECO:0000313" key="1">
    <source>
        <dbReference type="EMBL" id="GAE51302.1"/>
    </source>
</evidence>
<organism evidence="1 2">
    <name type="scientific">Xanthomonas arboricola pv. pruni str. MAFF 311562</name>
    <dbReference type="NCBI Taxonomy" id="1414836"/>
    <lineage>
        <taxon>Bacteria</taxon>
        <taxon>Pseudomonadati</taxon>
        <taxon>Pseudomonadota</taxon>
        <taxon>Gammaproteobacteria</taxon>
        <taxon>Lysobacterales</taxon>
        <taxon>Lysobacteraceae</taxon>
        <taxon>Xanthomonas</taxon>
    </lineage>
</organism>
<reference evidence="1 2" key="1">
    <citation type="submission" date="2014-01" db="EMBL/GenBank/DDBJ databases">
        <title>Genome sequence and analysis of Xanthomonas arboricola pv. pruni.</title>
        <authorList>
            <person name="Fujikawa T."/>
            <person name="Nakazono-Nagaoka E."/>
        </authorList>
    </citation>
    <scope>NUCLEOTIDE SEQUENCE [LARGE SCALE GENOMIC DNA]</scope>
    <source>
        <strain evidence="2">MAFF 311562</strain>
    </source>
</reference>
<sequence length="87" mass="9907">MSQADLPVLRVAYMPLIDCAPLVAAQRLDLDRVYGLKLDLQRQAWWTLPYPRRQRIATSASASCWSRRSVERNLPSAVRADPRAAWA</sequence>